<evidence type="ECO:0000256" key="3">
    <source>
        <dbReference type="ARBA" id="ARBA00061607"/>
    </source>
</evidence>
<evidence type="ECO:0000313" key="6">
    <source>
        <dbReference type="EMBL" id="PZR00322.1"/>
    </source>
</evidence>
<dbReference type="InterPro" id="IPR027417">
    <property type="entry name" value="P-loop_NTPase"/>
</dbReference>
<evidence type="ECO:0000259" key="4">
    <source>
        <dbReference type="Pfam" id="PF07726"/>
    </source>
</evidence>
<dbReference type="Pfam" id="PF17863">
    <property type="entry name" value="AAA_lid_2"/>
    <property type="match status" value="1"/>
</dbReference>
<dbReference type="InterPro" id="IPR041628">
    <property type="entry name" value="ChlI/MoxR_AAA_lid"/>
</dbReference>
<name>A0A2W5SBA8_CERSP</name>
<accession>A0A2W5SBA8</accession>
<keyword evidence="2" id="KW-0067">ATP-binding</keyword>
<evidence type="ECO:0000256" key="2">
    <source>
        <dbReference type="ARBA" id="ARBA00022840"/>
    </source>
</evidence>
<feature type="domain" description="ATPase AAA-3" evidence="4">
    <location>
        <begin position="50"/>
        <end position="182"/>
    </location>
</feature>
<evidence type="ECO:0000259" key="5">
    <source>
        <dbReference type="Pfam" id="PF17863"/>
    </source>
</evidence>
<evidence type="ECO:0000313" key="7">
    <source>
        <dbReference type="Proteomes" id="UP000248975"/>
    </source>
</evidence>
<dbReference type="PANTHER" id="PTHR42759">
    <property type="entry name" value="MOXR FAMILY PROTEIN"/>
    <property type="match status" value="1"/>
</dbReference>
<feature type="domain" description="ChlI/MoxR AAA lid" evidence="5">
    <location>
        <begin position="267"/>
        <end position="331"/>
    </location>
</feature>
<sequence length="339" mass="36512">MSSAAKEAEAATAQSARKAIVSLQAAMNAEVLGQPRVIERMVVALLSDGHLLIEGLPGLAKTRAVKTMAKHLAADFSRIQFTPDLLPADVTGSDIYFSEAGKGEFRFQPGPVFGNILLGDEINRAPAKVQSALLEAMEERQVTVGEATHPLPDLFIVMATQNPIEQEGTYPLPEAQLDRFLMKVLVDYPAASDERKVLRLVRAEENAANGKSKGKTPVATISIEDVFSARQEIASLHVAEQIETYIVDLVNATRKPAALSEDLGKWIELGASPRASMALDRCSRAYAWLKGQDFVSPGDIQAVAPDVLRHRITLSYEATGAGKTADDVLAELVKLVAVS</sequence>
<dbReference type="SUPFAM" id="SSF52540">
    <property type="entry name" value="P-loop containing nucleoside triphosphate hydrolases"/>
    <property type="match status" value="1"/>
</dbReference>
<protein>
    <submittedName>
        <fullName evidence="6">AAA family ATPase</fullName>
    </submittedName>
</protein>
<dbReference type="Gene3D" id="3.40.50.300">
    <property type="entry name" value="P-loop containing nucleotide triphosphate hydrolases"/>
    <property type="match status" value="1"/>
</dbReference>
<comment type="caution">
    <text evidence="6">The sequence shown here is derived from an EMBL/GenBank/DDBJ whole genome shotgun (WGS) entry which is preliminary data.</text>
</comment>
<dbReference type="InterPro" id="IPR050764">
    <property type="entry name" value="CbbQ/NirQ/NorQ/GpvN"/>
</dbReference>
<dbReference type="Gene3D" id="1.10.8.80">
    <property type="entry name" value="Magnesium chelatase subunit I, C-Terminal domain"/>
    <property type="match status" value="1"/>
</dbReference>
<dbReference type="AlphaFoldDB" id="A0A2W5SBA8"/>
<evidence type="ECO:0000256" key="1">
    <source>
        <dbReference type="ARBA" id="ARBA00022741"/>
    </source>
</evidence>
<dbReference type="EMBL" id="QFQS01000001">
    <property type="protein sequence ID" value="PZR00322.1"/>
    <property type="molecule type" value="Genomic_DNA"/>
</dbReference>
<dbReference type="Pfam" id="PF07726">
    <property type="entry name" value="AAA_3"/>
    <property type="match status" value="1"/>
</dbReference>
<gene>
    <name evidence="6" type="ORF">DI533_07020</name>
</gene>
<dbReference type="GO" id="GO:0005524">
    <property type="term" value="F:ATP binding"/>
    <property type="evidence" value="ECO:0007669"/>
    <property type="project" value="UniProtKB-KW"/>
</dbReference>
<dbReference type="InterPro" id="IPR011703">
    <property type="entry name" value="ATPase_AAA-3"/>
</dbReference>
<keyword evidence="1" id="KW-0547">Nucleotide-binding</keyword>
<reference evidence="6 7" key="1">
    <citation type="submission" date="2017-08" db="EMBL/GenBank/DDBJ databases">
        <title>Infants hospitalized years apart are colonized by the same room-sourced microbial strains.</title>
        <authorList>
            <person name="Brooks B."/>
            <person name="Olm M.R."/>
            <person name="Firek B.A."/>
            <person name="Baker R."/>
            <person name="Thomas B.C."/>
            <person name="Morowitz M.J."/>
            <person name="Banfield J.F."/>
        </authorList>
    </citation>
    <scope>NUCLEOTIDE SEQUENCE [LARGE SCALE GENOMIC DNA]</scope>
    <source>
        <strain evidence="6">S2_003_000_R2_11</strain>
    </source>
</reference>
<dbReference type="Proteomes" id="UP000248975">
    <property type="component" value="Unassembled WGS sequence"/>
</dbReference>
<organism evidence="6 7">
    <name type="scientific">Cereibacter sphaeroides</name>
    <name type="common">Rhodobacter sphaeroides</name>
    <dbReference type="NCBI Taxonomy" id="1063"/>
    <lineage>
        <taxon>Bacteria</taxon>
        <taxon>Pseudomonadati</taxon>
        <taxon>Pseudomonadota</taxon>
        <taxon>Alphaproteobacteria</taxon>
        <taxon>Rhodobacterales</taxon>
        <taxon>Paracoccaceae</taxon>
        <taxon>Cereibacter</taxon>
    </lineage>
</organism>
<dbReference type="GO" id="GO:0016887">
    <property type="term" value="F:ATP hydrolysis activity"/>
    <property type="evidence" value="ECO:0007669"/>
    <property type="project" value="InterPro"/>
</dbReference>
<dbReference type="PIRSF" id="PIRSF002849">
    <property type="entry name" value="AAA_ATPase_chaperone_MoxR_prd"/>
    <property type="match status" value="1"/>
</dbReference>
<comment type="similarity">
    <text evidence="3">Belongs to the MoxR family.</text>
</comment>
<proteinExistence type="inferred from homology"/>
<dbReference type="FunFam" id="3.40.50.300:FF:000640">
    <property type="entry name" value="MoxR family ATPase"/>
    <property type="match status" value="1"/>
</dbReference>
<dbReference type="PANTHER" id="PTHR42759:SF1">
    <property type="entry name" value="MAGNESIUM-CHELATASE SUBUNIT CHLD"/>
    <property type="match status" value="1"/>
</dbReference>